<gene>
    <name evidence="2" type="ORF">CYNAS_LOCUS19181</name>
</gene>
<dbReference type="PANTHER" id="PTHR22989:SF4">
    <property type="entry name" value="METHYLTRANSFERASE FKBM DOMAIN-CONTAINING PROTEIN"/>
    <property type="match status" value="1"/>
</dbReference>
<reference evidence="2" key="1">
    <citation type="submission" date="2023-07" db="EMBL/GenBank/DDBJ databases">
        <authorList>
            <consortium name="CYATHOMIX"/>
        </authorList>
    </citation>
    <scope>NUCLEOTIDE SEQUENCE</scope>
    <source>
        <strain evidence="2">N/A</strain>
    </source>
</reference>
<comment type="caution">
    <text evidence="2">The sequence shown here is derived from an EMBL/GenBank/DDBJ whole genome shotgun (WGS) entry which is preliminary data.</text>
</comment>
<dbReference type="AlphaFoldDB" id="A0AA36HAX2"/>
<accession>A0AA36HAX2</accession>
<organism evidence="2 3">
    <name type="scientific">Cylicocyclus nassatus</name>
    <name type="common">Nematode worm</name>
    <dbReference type="NCBI Taxonomy" id="53992"/>
    <lineage>
        <taxon>Eukaryota</taxon>
        <taxon>Metazoa</taxon>
        <taxon>Ecdysozoa</taxon>
        <taxon>Nematoda</taxon>
        <taxon>Chromadorea</taxon>
        <taxon>Rhabditida</taxon>
        <taxon>Rhabditina</taxon>
        <taxon>Rhabditomorpha</taxon>
        <taxon>Strongyloidea</taxon>
        <taxon>Strongylidae</taxon>
        <taxon>Cylicocyclus</taxon>
    </lineage>
</organism>
<evidence type="ECO:0000259" key="1">
    <source>
        <dbReference type="Pfam" id="PF05050"/>
    </source>
</evidence>
<dbReference type="InterPro" id="IPR006342">
    <property type="entry name" value="FkbM_mtfrase"/>
</dbReference>
<protein>
    <recommendedName>
        <fullName evidence="1">Methyltransferase FkbM domain-containing protein</fullName>
    </recommendedName>
</protein>
<dbReference type="Pfam" id="PF05050">
    <property type="entry name" value="Methyltransf_21"/>
    <property type="match status" value="1"/>
</dbReference>
<dbReference type="EMBL" id="CATQJL010000316">
    <property type="protein sequence ID" value="CAJ0607198.1"/>
    <property type="molecule type" value="Genomic_DNA"/>
</dbReference>
<keyword evidence="3" id="KW-1185">Reference proteome</keyword>
<dbReference type="PANTHER" id="PTHR22989">
    <property type="entry name" value="UNCHARACTERIZED DUF13 C.ELEGANS"/>
    <property type="match status" value="1"/>
</dbReference>
<evidence type="ECO:0000313" key="3">
    <source>
        <dbReference type="Proteomes" id="UP001176961"/>
    </source>
</evidence>
<feature type="domain" description="Methyltransferase FkbM" evidence="1">
    <location>
        <begin position="2"/>
        <end position="78"/>
    </location>
</feature>
<evidence type="ECO:0000313" key="2">
    <source>
        <dbReference type="EMBL" id="CAJ0607198.1"/>
    </source>
</evidence>
<name>A0AA36HAX2_CYLNA</name>
<proteinExistence type="predicted"/>
<dbReference type="Proteomes" id="UP001176961">
    <property type="component" value="Unassembled WGS sequence"/>
</dbReference>
<sequence length="113" mass="13189">MVHIDVITFLTKFTHTPFVDQFFIDNEGPEYDIISMMGVGAEFDQNGLVACQINVEIHAFNNFKKRFSLLLKKLLSDRRYAILKAFPAIHLRTFLMNFGHRKCVEKYIAQFLT</sequence>